<dbReference type="GeneID" id="8851256"/>
<dbReference type="InterPro" id="IPR051034">
    <property type="entry name" value="Mito_Enoyl-ACP_Reductase"/>
</dbReference>
<dbReference type="GO" id="GO:0006633">
    <property type="term" value="P:fatty acid biosynthetic process"/>
    <property type="evidence" value="ECO:0007669"/>
    <property type="project" value="UniProtKB-KW"/>
</dbReference>
<dbReference type="InterPro" id="IPR013154">
    <property type="entry name" value="ADH-like_N"/>
</dbReference>
<dbReference type="InParanoid" id="D2VNA9"/>
<dbReference type="InterPro" id="IPR013149">
    <property type="entry name" value="ADH-like_C"/>
</dbReference>
<dbReference type="OrthoDB" id="7482721at2759"/>
<evidence type="ECO:0000256" key="1">
    <source>
        <dbReference type="ARBA" id="ARBA00004173"/>
    </source>
</evidence>
<evidence type="ECO:0000256" key="6">
    <source>
        <dbReference type="ARBA" id="ARBA00022946"/>
    </source>
</evidence>
<evidence type="ECO:0000313" key="17">
    <source>
        <dbReference type="Proteomes" id="UP000006671"/>
    </source>
</evidence>
<dbReference type="VEuPathDB" id="AmoebaDB:NAEGRDRAFT_58740"/>
<evidence type="ECO:0000313" key="16">
    <source>
        <dbReference type="EMBL" id="EFC41710.1"/>
    </source>
</evidence>
<dbReference type="SUPFAM" id="SSF51735">
    <property type="entry name" value="NAD(P)-binding Rossmann-fold domains"/>
    <property type="match status" value="1"/>
</dbReference>
<dbReference type="OMA" id="YGYTQSK"/>
<dbReference type="SMART" id="SM00829">
    <property type="entry name" value="PKS_ER"/>
    <property type="match status" value="1"/>
</dbReference>
<dbReference type="InterPro" id="IPR011032">
    <property type="entry name" value="GroES-like_sf"/>
</dbReference>
<dbReference type="GO" id="GO:0141148">
    <property type="term" value="F:enoyl-[acyl-carrier-protein] reductase (NADPH) activity"/>
    <property type="evidence" value="ECO:0007669"/>
    <property type="project" value="UniProtKB-EC"/>
</dbReference>
<name>D2VNA9_NAEGR</name>
<keyword evidence="8" id="KW-0443">Lipid metabolism</keyword>
<dbReference type="PANTHER" id="PTHR43981">
    <property type="entry name" value="ENOYL-[ACYL-CARRIER-PROTEIN] REDUCTASE, MITOCHONDRIAL"/>
    <property type="match status" value="1"/>
</dbReference>
<protein>
    <recommendedName>
        <fullName evidence="12">Enoyl-[acyl-carrier-protein] reductase, mitochondrial</fullName>
        <ecNumber evidence="11">1.3.1.104</ecNumber>
    </recommendedName>
    <alternativeName>
        <fullName evidence="13">2-enoyl thioester reductase</fullName>
    </alternativeName>
</protein>
<dbReference type="FunFam" id="3.90.180.10:FF:000010">
    <property type="entry name" value="Enoyl-[acyl-carrier-protein] reductase, mitochondrial"/>
    <property type="match status" value="1"/>
</dbReference>
<dbReference type="CDD" id="cd08290">
    <property type="entry name" value="ETR"/>
    <property type="match status" value="1"/>
</dbReference>
<dbReference type="AlphaFoldDB" id="D2VNA9"/>
<evidence type="ECO:0000256" key="7">
    <source>
        <dbReference type="ARBA" id="ARBA00023002"/>
    </source>
</evidence>
<dbReference type="FunFam" id="3.40.50.720:FF:000112">
    <property type="entry name" value="Enoyl-[acyl-carrier-protein] reductase 1, mitochondrial"/>
    <property type="match status" value="1"/>
</dbReference>
<dbReference type="Proteomes" id="UP000006671">
    <property type="component" value="Unassembled WGS sequence"/>
</dbReference>
<evidence type="ECO:0000256" key="5">
    <source>
        <dbReference type="ARBA" id="ARBA00022857"/>
    </source>
</evidence>
<dbReference type="STRING" id="5762.D2VNA9"/>
<evidence type="ECO:0000259" key="15">
    <source>
        <dbReference type="SMART" id="SM00829"/>
    </source>
</evidence>
<evidence type="ECO:0000256" key="2">
    <source>
        <dbReference type="ARBA" id="ARBA00010371"/>
    </source>
</evidence>
<evidence type="ECO:0000256" key="14">
    <source>
        <dbReference type="ARBA" id="ARBA00048843"/>
    </source>
</evidence>
<comment type="similarity">
    <text evidence="2">Belongs to the zinc-containing alcohol dehydrogenase family. Quinone oxidoreductase subfamily.</text>
</comment>
<proteinExistence type="inferred from homology"/>
<dbReference type="InterPro" id="IPR036291">
    <property type="entry name" value="NAD(P)-bd_dom_sf"/>
</dbReference>
<dbReference type="SMR" id="D2VNA9"/>
<accession>D2VNA9</accession>
<comment type="catalytic activity">
    <reaction evidence="14">
        <text>a 2,3-saturated acyl-[ACP] + NADP(+) = a (2E)-enoyl-[ACP] + NADPH + H(+)</text>
        <dbReference type="Rhea" id="RHEA:22564"/>
        <dbReference type="Rhea" id="RHEA-COMP:9925"/>
        <dbReference type="Rhea" id="RHEA-COMP:9926"/>
        <dbReference type="ChEBI" id="CHEBI:15378"/>
        <dbReference type="ChEBI" id="CHEBI:57783"/>
        <dbReference type="ChEBI" id="CHEBI:58349"/>
        <dbReference type="ChEBI" id="CHEBI:78784"/>
        <dbReference type="ChEBI" id="CHEBI:78785"/>
        <dbReference type="EC" id="1.3.1.104"/>
    </reaction>
</comment>
<reference evidence="16 17" key="1">
    <citation type="journal article" date="2010" name="Cell">
        <title>The genome of Naegleria gruberi illuminates early eukaryotic versatility.</title>
        <authorList>
            <person name="Fritz-Laylin L.K."/>
            <person name="Prochnik S.E."/>
            <person name="Ginger M.L."/>
            <person name="Dacks J.B."/>
            <person name="Carpenter M.L."/>
            <person name="Field M.C."/>
            <person name="Kuo A."/>
            <person name="Paredez A."/>
            <person name="Chapman J."/>
            <person name="Pham J."/>
            <person name="Shu S."/>
            <person name="Neupane R."/>
            <person name="Cipriano M."/>
            <person name="Mancuso J."/>
            <person name="Tu H."/>
            <person name="Salamov A."/>
            <person name="Lindquist E."/>
            <person name="Shapiro H."/>
            <person name="Lucas S."/>
            <person name="Grigoriev I.V."/>
            <person name="Cande W.Z."/>
            <person name="Fulton C."/>
            <person name="Rokhsar D.S."/>
            <person name="Dawson S.C."/>
        </authorList>
    </citation>
    <scope>NUCLEOTIDE SEQUENCE [LARGE SCALE GENOMIC DNA]</scope>
    <source>
        <strain evidence="16 17">NEG-M</strain>
    </source>
</reference>
<dbReference type="Gene3D" id="3.90.180.10">
    <property type="entry name" value="Medium-chain alcohol dehydrogenases, catalytic domain"/>
    <property type="match status" value="1"/>
</dbReference>
<keyword evidence="7" id="KW-0560">Oxidoreductase</keyword>
<dbReference type="eggNOG" id="KOG0025">
    <property type="taxonomic scope" value="Eukaryota"/>
</dbReference>
<keyword evidence="4" id="KW-0276">Fatty acid metabolism</keyword>
<comment type="subcellular location">
    <subcellularLocation>
        <location evidence="1">Mitochondrion</location>
    </subcellularLocation>
</comment>
<dbReference type="Gene3D" id="3.40.50.720">
    <property type="entry name" value="NAD(P)-binding Rossmann-like Domain"/>
    <property type="match status" value="1"/>
</dbReference>
<keyword evidence="3" id="KW-0444">Lipid biosynthesis</keyword>
<dbReference type="Pfam" id="PF00107">
    <property type="entry name" value="ADH_zinc_N"/>
    <property type="match status" value="1"/>
</dbReference>
<dbReference type="InterPro" id="IPR020843">
    <property type="entry name" value="ER"/>
</dbReference>
<keyword evidence="5" id="KW-0521">NADP</keyword>
<keyword evidence="10" id="KW-0275">Fatty acid biosynthesis</keyword>
<dbReference type="EMBL" id="GG738884">
    <property type="protein sequence ID" value="EFC41710.1"/>
    <property type="molecule type" value="Genomic_DNA"/>
</dbReference>
<evidence type="ECO:0000256" key="9">
    <source>
        <dbReference type="ARBA" id="ARBA00023128"/>
    </source>
</evidence>
<dbReference type="EC" id="1.3.1.104" evidence="11"/>
<evidence type="ECO:0000256" key="12">
    <source>
        <dbReference type="ARBA" id="ARBA00041058"/>
    </source>
</evidence>
<dbReference type="GO" id="GO:0005739">
    <property type="term" value="C:mitochondrion"/>
    <property type="evidence" value="ECO:0007669"/>
    <property type="project" value="UniProtKB-SubCell"/>
</dbReference>
<sequence length="363" mass="40207">MRKSIQSLARINNTLSFAPRNCFYATVQSKAVRYEKFGNPLEVLKVENVDIDTSVKNDEVVIKMLAAPINPADINTIQGVYGKSPKSFPAVPGNEGVGIVEEVGSGVTGLKKGDHVIPSNGGLGTWRTHLVCKAEDVTTVPKELPVEYASILSVNPCTAYRLLSDFAELKPGDVIIQNGANSMVGLMVIQLAKLRGIQTINLIRQRQNHDLTVQRMKQLGADIVMDYSFASNNTKMSRLLSDLPKPKLALNCVGGDAARIVTKYLAEDGVMVTYGGMSRQGITVPTSPFIFNNITLKGFWMTRWVETHSKEERQKMIDELSKLVIDKKLLALVETHKFSEFNYALEKSFEDGQERKVVLKMNE</sequence>
<dbReference type="PANTHER" id="PTHR43981:SF2">
    <property type="entry name" value="ENOYL-[ACYL-CARRIER-PROTEIN] REDUCTASE, MITOCHONDRIAL"/>
    <property type="match status" value="1"/>
</dbReference>
<organism evidence="17">
    <name type="scientific">Naegleria gruberi</name>
    <name type="common">Amoeba</name>
    <dbReference type="NCBI Taxonomy" id="5762"/>
    <lineage>
        <taxon>Eukaryota</taxon>
        <taxon>Discoba</taxon>
        <taxon>Heterolobosea</taxon>
        <taxon>Tetramitia</taxon>
        <taxon>Eutetramitia</taxon>
        <taxon>Vahlkampfiidae</taxon>
        <taxon>Naegleria</taxon>
    </lineage>
</organism>
<evidence type="ECO:0000256" key="8">
    <source>
        <dbReference type="ARBA" id="ARBA00023098"/>
    </source>
</evidence>
<keyword evidence="17" id="KW-1185">Reference proteome</keyword>
<evidence type="ECO:0000256" key="4">
    <source>
        <dbReference type="ARBA" id="ARBA00022832"/>
    </source>
</evidence>
<evidence type="ECO:0000256" key="13">
    <source>
        <dbReference type="ARBA" id="ARBA00042123"/>
    </source>
</evidence>
<dbReference type="RefSeq" id="XP_002674454.1">
    <property type="nucleotide sequence ID" value="XM_002674408.1"/>
</dbReference>
<dbReference type="Pfam" id="PF08240">
    <property type="entry name" value="ADH_N"/>
    <property type="match status" value="1"/>
</dbReference>
<gene>
    <name evidence="16" type="ORF">NAEGRDRAFT_58740</name>
</gene>
<dbReference type="KEGG" id="ngr:NAEGRDRAFT_58740"/>
<dbReference type="FunCoup" id="D2VNA9">
    <property type="interactions" value="285"/>
</dbReference>
<evidence type="ECO:0000256" key="3">
    <source>
        <dbReference type="ARBA" id="ARBA00022516"/>
    </source>
</evidence>
<keyword evidence="9" id="KW-0496">Mitochondrion</keyword>
<evidence type="ECO:0000256" key="10">
    <source>
        <dbReference type="ARBA" id="ARBA00023160"/>
    </source>
</evidence>
<dbReference type="SUPFAM" id="SSF50129">
    <property type="entry name" value="GroES-like"/>
    <property type="match status" value="1"/>
</dbReference>
<keyword evidence="6" id="KW-0809">Transit peptide</keyword>
<evidence type="ECO:0000256" key="11">
    <source>
        <dbReference type="ARBA" id="ARBA00038963"/>
    </source>
</evidence>
<feature type="domain" description="Enoyl reductase (ER)" evidence="15">
    <location>
        <begin position="39"/>
        <end position="359"/>
    </location>
</feature>